<dbReference type="GO" id="GO:0046872">
    <property type="term" value="F:metal ion binding"/>
    <property type="evidence" value="ECO:0007669"/>
    <property type="project" value="UniProtKB-KW"/>
</dbReference>
<dbReference type="InterPro" id="IPR051682">
    <property type="entry name" value="Mito_Persulfide_Diox"/>
</dbReference>
<organism evidence="4 5">
    <name type="scientific">Halorubrum ejinorense</name>
    <dbReference type="NCBI Taxonomy" id="425309"/>
    <lineage>
        <taxon>Archaea</taxon>
        <taxon>Methanobacteriati</taxon>
        <taxon>Methanobacteriota</taxon>
        <taxon>Stenosarchaea group</taxon>
        <taxon>Halobacteria</taxon>
        <taxon>Halobacteriales</taxon>
        <taxon>Haloferacaceae</taxon>
        <taxon>Halorubrum</taxon>
    </lineage>
</organism>
<dbReference type="Pfam" id="PF00753">
    <property type="entry name" value="Lactamase_B"/>
    <property type="match status" value="1"/>
</dbReference>
<dbReference type="PANTHER" id="PTHR43084:SF1">
    <property type="entry name" value="PERSULFIDE DIOXYGENASE ETHE1, MITOCHONDRIAL"/>
    <property type="match status" value="1"/>
</dbReference>
<dbReference type="InterPro" id="IPR044528">
    <property type="entry name" value="POD-like_MBL-fold"/>
</dbReference>
<dbReference type="CDD" id="cd07724">
    <property type="entry name" value="POD-like_MBL-fold"/>
    <property type="match status" value="1"/>
</dbReference>
<feature type="domain" description="Rhodanese" evidence="3">
    <location>
        <begin position="22"/>
        <end position="117"/>
    </location>
</feature>
<evidence type="ECO:0000313" key="5">
    <source>
        <dbReference type="Proteomes" id="UP001501425"/>
    </source>
</evidence>
<dbReference type="SMART" id="SM00450">
    <property type="entry name" value="RHOD"/>
    <property type="match status" value="1"/>
</dbReference>
<dbReference type="EMBL" id="BAAADQ010000003">
    <property type="protein sequence ID" value="GAA0537209.1"/>
    <property type="molecule type" value="Genomic_DNA"/>
</dbReference>
<accession>A0AAV3SQI9</accession>
<dbReference type="AlphaFoldDB" id="A0AAV3SQI9"/>
<dbReference type="GO" id="GO:0006749">
    <property type="term" value="P:glutathione metabolic process"/>
    <property type="evidence" value="ECO:0007669"/>
    <property type="project" value="InterPro"/>
</dbReference>
<evidence type="ECO:0000256" key="2">
    <source>
        <dbReference type="SAM" id="MobiDB-lite"/>
    </source>
</evidence>
<dbReference type="Gene3D" id="3.40.250.10">
    <property type="entry name" value="Rhodanese-like domain"/>
    <property type="match status" value="1"/>
</dbReference>
<feature type="compositionally biased region" description="Acidic residues" evidence="2">
    <location>
        <begin position="340"/>
        <end position="351"/>
    </location>
</feature>
<dbReference type="InterPro" id="IPR036873">
    <property type="entry name" value="Rhodanese-like_dom_sf"/>
</dbReference>
<reference evidence="4" key="2">
    <citation type="submission" date="2023-12" db="EMBL/GenBank/DDBJ databases">
        <authorList>
            <person name="Sun Q."/>
            <person name="Inoue M."/>
        </authorList>
    </citation>
    <scope>NUCLEOTIDE SEQUENCE</scope>
    <source>
        <strain evidence="4">JCM 14265</strain>
    </source>
</reference>
<dbReference type="SUPFAM" id="SSF56281">
    <property type="entry name" value="Metallo-hydrolase/oxidoreductase"/>
    <property type="match status" value="1"/>
</dbReference>
<dbReference type="InterPro" id="IPR036866">
    <property type="entry name" value="RibonucZ/Hydroxyglut_hydro"/>
</dbReference>
<dbReference type="Pfam" id="PF00581">
    <property type="entry name" value="Rhodanese"/>
    <property type="match status" value="1"/>
</dbReference>
<dbReference type="SUPFAM" id="SSF52821">
    <property type="entry name" value="Rhodanese/Cell cycle control phosphatase"/>
    <property type="match status" value="1"/>
</dbReference>
<dbReference type="PROSITE" id="PS50206">
    <property type="entry name" value="RHODANESE_3"/>
    <property type="match status" value="1"/>
</dbReference>
<protein>
    <recommendedName>
        <fullName evidence="3">Rhodanese domain-containing protein</fullName>
    </recommendedName>
</protein>
<evidence type="ECO:0000256" key="1">
    <source>
        <dbReference type="ARBA" id="ARBA00022723"/>
    </source>
</evidence>
<proteinExistence type="predicted"/>
<name>A0AAV3SQI9_9EURY</name>
<dbReference type="PANTHER" id="PTHR43084">
    <property type="entry name" value="PERSULFIDE DIOXYGENASE ETHE1"/>
    <property type="match status" value="1"/>
</dbReference>
<sequence>MYMVRTVDAATFRDMIDARRRGDRSFALVDTRPEESFAGWHVADAIHYFYKPFHEFDLDDFERETGLSPDDSVVTLCAKGKASNDFAAELDAAGYEDVVVVADGMRGWSAVYDRTAVPIADGSDAAPGLDIVQIQRRAKGCLGYLAVGGRERGSADHVPGASDSDGSGRVAVADSDGSDRVAVADSDGSDRVAVADSDGSDRVAVADSDGSDRVAVAIDVSRHGDEWVEAAAERDASIAAVLDTHVHADHLSGGRALADDLGVPYYLPAAAADRDVAAEFEPIGRNETLDVGGIDLKALATPGHTDDGASYLVGDAAVLTGDTLFTDSVGRTELQFSAGEDGEDAEEDDGASDQGAAGAARRLYDSLHGTLLAEPDDIAVCPGHFAVANDGTTGDVVPGEPVFTTVGDARRGIEVLGLDREAFVDRITRTLPEKPPNYESVIAANRGVETPPDETAAIELELGPNRCAADSGSGSTADDD</sequence>
<feature type="region of interest" description="Disordered" evidence="2">
    <location>
        <begin position="337"/>
        <end position="356"/>
    </location>
</feature>
<dbReference type="SMART" id="SM00849">
    <property type="entry name" value="Lactamase_B"/>
    <property type="match status" value="1"/>
</dbReference>
<dbReference type="InterPro" id="IPR001279">
    <property type="entry name" value="Metallo-B-lactamas"/>
</dbReference>
<dbReference type="GO" id="GO:0070813">
    <property type="term" value="P:hydrogen sulfide metabolic process"/>
    <property type="evidence" value="ECO:0007669"/>
    <property type="project" value="TreeGrafter"/>
</dbReference>
<dbReference type="Proteomes" id="UP001501425">
    <property type="component" value="Unassembled WGS sequence"/>
</dbReference>
<feature type="region of interest" description="Disordered" evidence="2">
    <location>
        <begin position="152"/>
        <end position="206"/>
    </location>
</feature>
<dbReference type="GO" id="GO:0050313">
    <property type="term" value="F:sulfur dioxygenase activity"/>
    <property type="evidence" value="ECO:0007669"/>
    <property type="project" value="InterPro"/>
</dbReference>
<evidence type="ECO:0000259" key="3">
    <source>
        <dbReference type="PROSITE" id="PS50206"/>
    </source>
</evidence>
<gene>
    <name evidence="4" type="ORF">GCM10008994_10440</name>
</gene>
<evidence type="ECO:0000313" key="4">
    <source>
        <dbReference type="EMBL" id="GAA0537209.1"/>
    </source>
</evidence>
<dbReference type="InterPro" id="IPR001763">
    <property type="entry name" value="Rhodanese-like_dom"/>
</dbReference>
<dbReference type="Gene3D" id="3.60.15.10">
    <property type="entry name" value="Ribonuclease Z/Hydroxyacylglutathione hydrolase-like"/>
    <property type="match status" value="1"/>
</dbReference>
<keyword evidence="1" id="KW-0479">Metal-binding</keyword>
<reference evidence="4" key="1">
    <citation type="journal article" date="2014" name="Int. J. Syst. Evol. Microbiol.">
        <title>Complete genome sequence of Corynebacterium casei LMG S-19264T (=DSM 44701T), isolated from a smear-ripened cheese.</title>
        <authorList>
            <consortium name="US DOE Joint Genome Institute (JGI-PGF)"/>
            <person name="Walter F."/>
            <person name="Albersmeier A."/>
            <person name="Kalinowski J."/>
            <person name="Ruckert C."/>
        </authorList>
    </citation>
    <scope>NUCLEOTIDE SEQUENCE</scope>
    <source>
        <strain evidence="4">JCM 14265</strain>
    </source>
</reference>
<comment type="caution">
    <text evidence="4">The sequence shown here is derived from an EMBL/GenBank/DDBJ whole genome shotgun (WGS) entry which is preliminary data.</text>
</comment>
<dbReference type="CDD" id="cd00158">
    <property type="entry name" value="RHOD"/>
    <property type="match status" value="1"/>
</dbReference>